<keyword evidence="3" id="KW-1185">Reference proteome</keyword>
<name>F2UEJ3_SALR5</name>
<sequence>MRASAFTGTLLVVLAFSVLAPSSTHAIVNDTVVLGDELSPSEFLAEVQIKLVLHVLDVPKAIDGCASLTAASEGYHFEGGQASGLSQDRCTTGGTCQCKSFSDSCDSGDCYKVYRCNDTAADGCFAVSNCTQTVFTTVMESVFEDDVRDAFVNCMASASRHTETTFVDLGICLSDCPDMEPGSSFEDMKAIVACHRFCAFSTADMDCNVTVTTTTTTTTVTTTTTTTTNATTTTTTTTTSFTGCVNDMYEPNDSPPGEVTMVGGGDSSISAVICDGEDDWFAIPVCNGTIIIKVLFDHQTGDLDMDLYDDGGSPLTYSASATDNEWIVFSHEGANSTVFLDVYGYEGASAPYTMQTTLLCGELSCLTDDYEPNDSQLAAANLGNETTQALATACSGNDDYYEVAVCPGGALFVSLWFNGDDSDLDFIIYDEFGTEVASAETEGWPETAALFNTNATEATYYILVFGFAGSEAPYQLDVTVNCDPDCTSDDFEPNNSPSNPTVIGSNDAFNATVCYGEEDWYAFFPCANGFASIDVYFEDAVGDLDVVLFDFEGTILDVSDTSTDNEHVESVTYPGEGPPMFALVVGAPGDSAPYEFIISTTC</sequence>
<keyword evidence="1" id="KW-0732">Signal</keyword>
<dbReference type="eggNOG" id="ENOG502SWA2">
    <property type="taxonomic scope" value="Eukaryota"/>
</dbReference>
<organism evidence="3">
    <name type="scientific">Salpingoeca rosetta (strain ATCC 50818 / BSB-021)</name>
    <dbReference type="NCBI Taxonomy" id="946362"/>
    <lineage>
        <taxon>Eukaryota</taxon>
        <taxon>Choanoflagellata</taxon>
        <taxon>Craspedida</taxon>
        <taxon>Salpingoecidae</taxon>
        <taxon>Salpingoeca</taxon>
    </lineage>
</organism>
<dbReference type="EMBL" id="GL832971">
    <property type="protein sequence ID" value="EGD75043.1"/>
    <property type="molecule type" value="Genomic_DNA"/>
</dbReference>
<evidence type="ECO:0000256" key="1">
    <source>
        <dbReference type="SAM" id="SignalP"/>
    </source>
</evidence>
<dbReference type="KEGG" id="sre:PTSG_06700"/>
<feature type="chain" id="PRO_5003290588" description="Peptidase C-terminal archaeal/bacterial domain-containing protein" evidence="1">
    <location>
        <begin position="27"/>
        <end position="602"/>
    </location>
</feature>
<dbReference type="GeneID" id="16072667"/>
<evidence type="ECO:0000313" key="2">
    <source>
        <dbReference type="EMBL" id="EGD75043.1"/>
    </source>
</evidence>
<protein>
    <recommendedName>
        <fullName evidence="4">Peptidase C-terminal archaeal/bacterial domain-containing protein</fullName>
    </recommendedName>
</protein>
<dbReference type="AlphaFoldDB" id="F2UEJ3"/>
<reference evidence="2" key="1">
    <citation type="submission" date="2009-08" db="EMBL/GenBank/DDBJ databases">
        <title>Annotation of Salpingoeca rosetta.</title>
        <authorList>
            <consortium name="The Broad Institute Genome Sequencing Platform"/>
            <person name="Russ C."/>
            <person name="Cuomo C."/>
            <person name="Burger G."/>
            <person name="Gray M.W."/>
            <person name="Holland P.W.H."/>
            <person name="King N."/>
            <person name="Lang F.B.F."/>
            <person name="Roger A.J."/>
            <person name="Ruiz-Trillo I."/>
            <person name="Young S.K."/>
            <person name="Zeng Q."/>
            <person name="Gargeya S."/>
            <person name="Alvarado L."/>
            <person name="Berlin A."/>
            <person name="Chapman S.B."/>
            <person name="Chen Z."/>
            <person name="Freedman E."/>
            <person name="Gellesch M."/>
            <person name="Goldberg J."/>
            <person name="Griggs A."/>
            <person name="Gujja S."/>
            <person name="Heilman E."/>
            <person name="Heiman D."/>
            <person name="Howarth C."/>
            <person name="Mehta T."/>
            <person name="Neiman D."/>
            <person name="Pearson M."/>
            <person name="Roberts A."/>
            <person name="Saif S."/>
            <person name="Shea T."/>
            <person name="Shenoy N."/>
            <person name="Sisk P."/>
            <person name="Stolte C."/>
            <person name="Sykes S."/>
            <person name="White J."/>
            <person name="Yandava C."/>
            <person name="Haas B."/>
            <person name="Nusbaum C."/>
            <person name="Birren B."/>
        </authorList>
    </citation>
    <scope>NUCLEOTIDE SEQUENCE [LARGE SCALE GENOMIC DNA]</scope>
    <source>
        <strain evidence="2">ATCC 50818</strain>
    </source>
</reference>
<dbReference type="STRING" id="946362.F2UEJ3"/>
<accession>F2UEJ3</accession>
<evidence type="ECO:0000313" key="3">
    <source>
        <dbReference type="Proteomes" id="UP000007799"/>
    </source>
</evidence>
<proteinExistence type="predicted"/>
<dbReference type="InParanoid" id="F2UEJ3"/>
<feature type="signal peptide" evidence="1">
    <location>
        <begin position="1"/>
        <end position="26"/>
    </location>
</feature>
<dbReference type="Gene3D" id="2.60.120.380">
    <property type="match status" value="3"/>
</dbReference>
<dbReference type="Proteomes" id="UP000007799">
    <property type="component" value="Unassembled WGS sequence"/>
</dbReference>
<gene>
    <name evidence="2" type="ORF">PTSG_06700</name>
</gene>
<dbReference type="RefSeq" id="XP_004992096.1">
    <property type="nucleotide sequence ID" value="XM_004992039.1"/>
</dbReference>
<evidence type="ECO:0008006" key="4">
    <source>
        <dbReference type="Google" id="ProtNLM"/>
    </source>
</evidence>